<feature type="region of interest" description="Disordered" evidence="1">
    <location>
        <begin position="14"/>
        <end position="57"/>
    </location>
</feature>
<gene>
    <name evidence="2" type="ORF">PoB_005785000</name>
</gene>
<reference evidence="2 3" key="1">
    <citation type="journal article" date="2021" name="Elife">
        <title>Chloroplast acquisition without the gene transfer in kleptoplastic sea slugs, Plakobranchus ocellatus.</title>
        <authorList>
            <person name="Maeda T."/>
            <person name="Takahashi S."/>
            <person name="Yoshida T."/>
            <person name="Shimamura S."/>
            <person name="Takaki Y."/>
            <person name="Nagai Y."/>
            <person name="Toyoda A."/>
            <person name="Suzuki Y."/>
            <person name="Arimoto A."/>
            <person name="Ishii H."/>
            <person name="Satoh N."/>
            <person name="Nishiyama T."/>
            <person name="Hasebe M."/>
            <person name="Maruyama T."/>
            <person name="Minagawa J."/>
            <person name="Obokata J."/>
            <person name="Shigenobu S."/>
        </authorList>
    </citation>
    <scope>NUCLEOTIDE SEQUENCE [LARGE SCALE GENOMIC DNA]</scope>
</reference>
<keyword evidence="3" id="KW-1185">Reference proteome</keyword>
<evidence type="ECO:0000256" key="1">
    <source>
        <dbReference type="SAM" id="MobiDB-lite"/>
    </source>
</evidence>
<dbReference type="EMBL" id="BLXT01006392">
    <property type="protein sequence ID" value="GFO31345.1"/>
    <property type="molecule type" value="Genomic_DNA"/>
</dbReference>
<feature type="compositionally biased region" description="Polar residues" evidence="1">
    <location>
        <begin position="39"/>
        <end position="57"/>
    </location>
</feature>
<dbReference type="AlphaFoldDB" id="A0AAV4CEV2"/>
<dbReference type="Proteomes" id="UP000735302">
    <property type="component" value="Unassembled WGS sequence"/>
</dbReference>
<protein>
    <submittedName>
        <fullName evidence="2">Uncharacterized protein</fullName>
    </submittedName>
</protein>
<accession>A0AAV4CEV2</accession>
<evidence type="ECO:0000313" key="2">
    <source>
        <dbReference type="EMBL" id="GFO31345.1"/>
    </source>
</evidence>
<organism evidence="2 3">
    <name type="scientific">Plakobranchus ocellatus</name>
    <dbReference type="NCBI Taxonomy" id="259542"/>
    <lineage>
        <taxon>Eukaryota</taxon>
        <taxon>Metazoa</taxon>
        <taxon>Spiralia</taxon>
        <taxon>Lophotrochozoa</taxon>
        <taxon>Mollusca</taxon>
        <taxon>Gastropoda</taxon>
        <taxon>Heterobranchia</taxon>
        <taxon>Euthyneura</taxon>
        <taxon>Panpulmonata</taxon>
        <taxon>Sacoglossa</taxon>
        <taxon>Placobranchoidea</taxon>
        <taxon>Plakobranchidae</taxon>
        <taxon>Plakobranchus</taxon>
    </lineage>
</organism>
<sequence length="174" mass="18894">MDFGKVVSDFDDSVTAHPQTQLAIKPDTPTLLPAPVAHSTPQSPVTISSRPDTSNTPMHLVAPIAHLTPQSPPVNRPGTPTPLPAPVTLSTPQSPVIIASRPDTSDTSMRLVAPILIPHNNCLLSQHADLIDLDLNPHHCQHQSHIPHHNRRLQNCSSRICTKSCQINPPYCRT</sequence>
<name>A0AAV4CEV2_9GAST</name>
<proteinExistence type="predicted"/>
<comment type="caution">
    <text evidence="2">The sequence shown here is derived from an EMBL/GenBank/DDBJ whole genome shotgun (WGS) entry which is preliminary data.</text>
</comment>
<evidence type="ECO:0000313" key="3">
    <source>
        <dbReference type="Proteomes" id="UP000735302"/>
    </source>
</evidence>